<proteinExistence type="predicted"/>
<reference evidence="1" key="2">
    <citation type="submission" date="2021-04" db="EMBL/GenBank/DDBJ databases">
        <authorList>
            <person name="Podell S."/>
        </authorList>
    </citation>
    <scope>NUCLEOTIDE SEQUENCE</scope>
    <source>
        <strain evidence="1">Hildebrandi</strain>
    </source>
</reference>
<dbReference type="PANTHER" id="PTHR36050">
    <property type="entry name" value="O-FUCOSYLTRANSFERASE 30"/>
    <property type="match status" value="1"/>
</dbReference>
<dbReference type="EMBL" id="JAGRRH010000002">
    <property type="protein sequence ID" value="KAG7373009.1"/>
    <property type="molecule type" value="Genomic_DNA"/>
</dbReference>
<organism evidence="1 2">
    <name type="scientific">Nitzschia inconspicua</name>
    <dbReference type="NCBI Taxonomy" id="303405"/>
    <lineage>
        <taxon>Eukaryota</taxon>
        <taxon>Sar</taxon>
        <taxon>Stramenopiles</taxon>
        <taxon>Ochrophyta</taxon>
        <taxon>Bacillariophyta</taxon>
        <taxon>Bacillariophyceae</taxon>
        <taxon>Bacillariophycidae</taxon>
        <taxon>Bacillariales</taxon>
        <taxon>Bacillariaceae</taxon>
        <taxon>Nitzschia</taxon>
    </lineage>
</organism>
<evidence type="ECO:0000313" key="2">
    <source>
        <dbReference type="Proteomes" id="UP000693970"/>
    </source>
</evidence>
<reference evidence="1" key="1">
    <citation type="journal article" date="2021" name="Sci. Rep.">
        <title>Diploid genomic architecture of Nitzschia inconspicua, an elite biomass production diatom.</title>
        <authorList>
            <person name="Oliver A."/>
            <person name="Podell S."/>
            <person name="Pinowska A."/>
            <person name="Traller J.C."/>
            <person name="Smith S.R."/>
            <person name="McClure R."/>
            <person name="Beliaev A."/>
            <person name="Bohutskyi P."/>
            <person name="Hill E.A."/>
            <person name="Rabines A."/>
            <person name="Zheng H."/>
            <person name="Allen L.Z."/>
            <person name="Kuo A."/>
            <person name="Grigoriev I.V."/>
            <person name="Allen A.E."/>
            <person name="Hazlebeck D."/>
            <person name="Allen E.E."/>
        </authorList>
    </citation>
    <scope>NUCLEOTIDE SEQUENCE</scope>
    <source>
        <strain evidence="1">Hildebrandi</strain>
    </source>
</reference>
<protein>
    <submittedName>
        <fullName evidence="1">GDP-fucose protein O-fucosyltransferase</fullName>
    </submittedName>
</protein>
<gene>
    <name evidence="1" type="ORF">IV203_033733</name>
</gene>
<keyword evidence="2" id="KW-1185">Reference proteome</keyword>
<name>A0A9K3M2S2_9STRA</name>
<comment type="caution">
    <text evidence="1">The sequence shown here is derived from an EMBL/GenBank/DDBJ whole genome shotgun (WGS) entry which is preliminary data.</text>
</comment>
<sequence>MPKESSFLSSAMGVVLLSRQNMRLAFLASLLTVLGTVYITLNIKGMQVVERHAYVQQLESDDIHSNTILESSKENPKVDGTVSTKQNVSKTECTSSFITPNPSFLLYYNHAGYSNQVSGLQRAAQLAYKLNRTLILPPVLPHAQEDNELFPNWESAVGRIQCDAHLEYEWLQDQARRQARLARQKEGKMARFPSFHSIMDFEALYNSTGLRVIDLDEFIQKTHKRSAPKMPLSFYKSHNTTLHAVCNANIDRNVTNYVNARECQMNPPHKYPELVKHIQQEMARQHGTLKLRKGRSYVRDCRVVNIGSGFTLRNSFGKDPMAKAFTAFFDNYPLVEPWNRILKTLLKKTQQFSNDFIGVHVRTFDLKKNCEDSATLYDNAAEQVLQRLTNHTSAATENDNNKLVIIGRANKYSKKCLNQSLQQKLIEKSKNKTKGNENTLPSMPTVVTVNDLIDEHEDKEKLEKWIDSIPMEVSTRYLVLDQLVLAMASNLVMQSAFGSTFQGIVVNRQKHRQENLNALGLTEV</sequence>
<evidence type="ECO:0000313" key="1">
    <source>
        <dbReference type="EMBL" id="KAG7373009.1"/>
    </source>
</evidence>
<dbReference type="AlphaFoldDB" id="A0A9K3M2S2"/>
<dbReference type="PANTHER" id="PTHR36050:SF1">
    <property type="entry name" value="O-FUCOSYLTRANSFERASE 30"/>
    <property type="match status" value="1"/>
</dbReference>
<dbReference type="Proteomes" id="UP000693970">
    <property type="component" value="Unassembled WGS sequence"/>
</dbReference>
<dbReference type="OrthoDB" id="1882547at2759"/>
<accession>A0A9K3M2S2</accession>